<dbReference type="EMBL" id="BPQB01000093">
    <property type="protein sequence ID" value="GJE98733.1"/>
    <property type="molecule type" value="Genomic_DNA"/>
</dbReference>
<dbReference type="OrthoDB" id="419768at2759"/>
<keyword evidence="5 7" id="KW-0472">Membrane</keyword>
<evidence type="ECO:0000256" key="3">
    <source>
        <dbReference type="ARBA" id="ARBA00023055"/>
    </source>
</evidence>
<evidence type="ECO:0000313" key="11">
    <source>
        <dbReference type="Proteomes" id="UP000703269"/>
    </source>
</evidence>
<evidence type="ECO:0000256" key="6">
    <source>
        <dbReference type="SAM" id="MobiDB-lite"/>
    </source>
</evidence>
<accession>A0A9P3GMX3</accession>
<keyword evidence="7" id="KW-1133">Transmembrane helix</keyword>
<dbReference type="Proteomes" id="UP000703269">
    <property type="component" value="Unassembled WGS sequence"/>
</dbReference>
<dbReference type="GO" id="GO:0008289">
    <property type="term" value="F:lipid binding"/>
    <property type="evidence" value="ECO:0007669"/>
    <property type="project" value="UniProtKB-KW"/>
</dbReference>
<feature type="region of interest" description="Disordered" evidence="6">
    <location>
        <begin position="952"/>
        <end position="1101"/>
    </location>
</feature>
<sequence length="1140" mass="125981">MAHKLTEPYSGKNPVPQIATKLTALINPQRATEAKAAQLQDQSGTQDQKQTEKRARRLAKGHVMHVVDPVTGEEMDIRNANEELDTRNKGENVLDTDFPPPDWSKHRQHVLDAVVPSVTAIVAAYVATFILTHLFANSLVTAALALLLPTALAYVLLFRLKCIARTDFDDRVWHAERLRGLRAGDDLDGDGEVGADERTKESAEWANAVLRGVWPIMNADLFSSLIDMLEDIMQASVPKFVHSVRIADVGLGQVAGRITAIRSLPDSKSREEVNEKDEKDENPEEQKDLDEQHVNLEVSFAYRGLPSGDDAKSKARNIHLLVEFFPGSQGWYGFKLPVWVEVTGVIGTARARLQLISDPPFVKTTMVSLMGLPRVTISVVALSRALPNVMNLPFISGFISSSIDTAVAEYVAPKSLTVDLQRLISGDDIKKDTDAIGVLIVHIHRAMGVRRSDANGSSADPYLTLTYSRLGQPLYSTRIIKTDCNPVFEETAAVLVDVNTIRLREKLSFQLWDSDRMSVDDLLGVADVDILELVRASGQPHRRVARLHDRSRPDTPGTLEYTVGYYAKRPPTRSLRSDGQDPGVPPDLRERAEFKNAKEIALNDLEAAVLVTPPDPAWPSGILSVQVHEIRGLGVRTEGRERNVVRTKHAREGEKGQDEGGQEIEEAEGLPSSYCTISLNDELVYQTRVKPITSTPIFNAGTERVREKDAVLGVVMLKLSELLVNGSQLTRLYSLEQGLGYGRIRLSVLFRPVEAKLPQNLLGFDTGTLEIRDLSVKLDENIPLDLSKCEVRIKTTKSGTEEKVSRKNAQVHDDGSVSWASDDTNLTRIPVRTRYGTALLLSFKDSAPLVGARSAGRKALAVLWLRDIADNDARALELPLWNARDGDYSRLKLNYSPPDGDLRAWDADAAEVRRVGTVRVALVFRPGIADVHRTLLDGGGATRKEAWEAFTREHEGGLREHVGEPGEDRRNEERRPEELAKRRGSSDAETQGADSDWTHAAHEGEGGEGEDRSAGGETGGKPGSEGRAEDASRPEINTMLSSEAVENAEVGEEPECDEGGEEGEDGEVGDDEGEHKKGVKDKLREWRQHEKDLHKDHRGIMQLKPARTAEWVKDNVGESMHHVKDRFAMKTRKPGVETEV</sequence>
<evidence type="ECO:0000256" key="5">
    <source>
        <dbReference type="ARBA" id="ARBA00023136"/>
    </source>
</evidence>
<keyword evidence="2" id="KW-0813">Transport</keyword>
<feature type="domain" description="C2" evidence="8">
    <location>
        <begin position="419"/>
        <end position="545"/>
    </location>
</feature>
<feature type="compositionally biased region" description="Polar residues" evidence="6">
    <location>
        <begin position="39"/>
        <end position="48"/>
    </location>
</feature>
<feature type="domain" description="SMP-LTD" evidence="9">
    <location>
        <begin position="199"/>
        <end position="421"/>
    </location>
</feature>
<keyword evidence="11" id="KW-1185">Reference proteome</keyword>
<feature type="compositionally biased region" description="Basic and acidic residues" evidence="6">
    <location>
        <begin position="1073"/>
        <end position="1099"/>
    </location>
</feature>
<dbReference type="AlphaFoldDB" id="A0A9P3GMX3"/>
<evidence type="ECO:0000259" key="8">
    <source>
        <dbReference type="PROSITE" id="PS50004"/>
    </source>
</evidence>
<dbReference type="PROSITE" id="PS50004">
    <property type="entry name" value="C2"/>
    <property type="match status" value="1"/>
</dbReference>
<dbReference type="Gene3D" id="2.60.40.150">
    <property type="entry name" value="C2 domain"/>
    <property type="match status" value="2"/>
</dbReference>
<dbReference type="InterPro" id="IPR035892">
    <property type="entry name" value="C2_domain_sf"/>
</dbReference>
<feature type="region of interest" description="Disordered" evidence="6">
    <location>
        <begin position="29"/>
        <end position="60"/>
    </location>
</feature>
<dbReference type="GO" id="GO:0006869">
    <property type="term" value="P:lipid transport"/>
    <property type="evidence" value="ECO:0007669"/>
    <property type="project" value="UniProtKB-KW"/>
</dbReference>
<evidence type="ECO:0000256" key="2">
    <source>
        <dbReference type="ARBA" id="ARBA00022448"/>
    </source>
</evidence>
<keyword evidence="7" id="KW-0812">Transmembrane</keyword>
<evidence type="ECO:0000313" key="10">
    <source>
        <dbReference type="EMBL" id="GJE98733.1"/>
    </source>
</evidence>
<feature type="transmembrane region" description="Helical" evidence="7">
    <location>
        <begin position="138"/>
        <end position="158"/>
    </location>
</feature>
<dbReference type="Pfam" id="PF00168">
    <property type="entry name" value="C2"/>
    <property type="match status" value="1"/>
</dbReference>
<gene>
    <name evidence="10" type="ORF">PsYK624_149680</name>
</gene>
<protein>
    <submittedName>
        <fullName evidence="10">C2 domain-containing protein</fullName>
    </submittedName>
</protein>
<name>A0A9P3GMX3_9APHY</name>
<dbReference type="PROSITE" id="PS51847">
    <property type="entry name" value="SMP"/>
    <property type="match status" value="1"/>
</dbReference>
<feature type="compositionally biased region" description="Basic and acidic residues" evidence="6">
    <location>
        <begin position="996"/>
        <end position="1014"/>
    </location>
</feature>
<dbReference type="Pfam" id="PF25669">
    <property type="entry name" value="SMP_MUG190-like"/>
    <property type="match status" value="1"/>
</dbReference>
<evidence type="ECO:0000256" key="4">
    <source>
        <dbReference type="ARBA" id="ARBA00023121"/>
    </source>
</evidence>
<reference evidence="10 11" key="1">
    <citation type="submission" date="2021-08" db="EMBL/GenBank/DDBJ databases">
        <title>Draft Genome Sequence of Phanerochaete sordida strain YK-624.</title>
        <authorList>
            <person name="Mori T."/>
            <person name="Dohra H."/>
            <person name="Suzuki T."/>
            <person name="Kawagishi H."/>
            <person name="Hirai H."/>
        </authorList>
    </citation>
    <scope>NUCLEOTIDE SEQUENCE [LARGE SCALE GENOMIC DNA]</scope>
    <source>
        <strain evidence="10 11">YK-624</strain>
    </source>
</reference>
<dbReference type="Pfam" id="PF25331">
    <property type="entry name" value="C2_Mug190_3rd"/>
    <property type="match status" value="1"/>
</dbReference>
<organism evidence="10 11">
    <name type="scientific">Phanerochaete sordida</name>
    <dbReference type="NCBI Taxonomy" id="48140"/>
    <lineage>
        <taxon>Eukaryota</taxon>
        <taxon>Fungi</taxon>
        <taxon>Dikarya</taxon>
        <taxon>Basidiomycota</taxon>
        <taxon>Agaricomycotina</taxon>
        <taxon>Agaricomycetes</taxon>
        <taxon>Polyporales</taxon>
        <taxon>Phanerochaetaceae</taxon>
        <taxon>Phanerochaete</taxon>
    </lineage>
</organism>
<keyword evidence="3" id="KW-0445">Lipid transport</keyword>
<keyword evidence="4" id="KW-0446">Lipid-binding</keyword>
<dbReference type="SUPFAM" id="SSF49562">
    <property type="entry name" value="C2 domain (Calcium/lipid-binding domain, CaLB)"/>
    <property type="match status" value="2"/>
</dbReference>
<dbReference type="GO" id="GO:0016020">
    <property type="term" value="C:membrane"/>
    <property type="evidence" value="ECO:0007669"/>
    <property type="project" value="UniProtKB-SubCell"/>
</dbReference>
<dbReference type="CDD" id="cd21676">
    <property type="entry name" value="SMP_Mug190"/>
    <property type="match status" value="1"/>
</dbReference>
<feature type="compositionally biased region" description="Basic and acidic residues" evidence="6">
    <location>
        <begin position="952"/>
        <end position="986"/>
    </location>
</feature>
<evidence type="ECO:0000256" key="1">
    <source>
        <dbReference type="ARBA" id="ARBA00004370"/>
    </source>
</evidence>
<dbReference type="PANTHER" id="PTHR47348">
    <property type="entry name" value="MEIOTICALLY UP-REGULATED GENE 190 PROTEIN"/>
    <property type="match status" value="1"/>
</dbReference>
<dbReference type="InterPro" id="IPR057349">
    <property type="entry name" value="C2_Mug190_3rd"/>
</dbReference>
<evidence type="ECO:0000259" key="9">
    <source>
        <dbReference type="PROSITE" id="PS51847"/>
    </source>
</evidence>
<comment type="caution">
    <text evidence="10">The sequence shown here is derived from an EMBL/GenBank/DDBJ whole genome shotgun (WGS) entry which is preliminary data.</text>
</comment>
<feature type="compositionally biased region" description="Acidic residues" evidence="6">
    <location>
        <begin position="1049"/>
        <end position="1072"/>
    </location>
</feature>
<dbReference type="PANTHER" id="PTHR47348:SF3">
    <property type="entry name" value="MEIOTICALLY UP-REGULATED GENE 190 PROTEIN"/>
    <property type="match status" value="1"/>
</dbReference>
<comment type="subcellular location">
    <subcellularLocation>
        <location evidence="1">Membrane</location>
    </subcellularLocation>
</comment>
<feature type="region of interest" description="Disordered" evidence="6">
    <location>
        <begin position="266"/>
        <end position="290"/>
    </location>
</feature>
<feature type="transmembrane region" description="Helical" evidence="7">
    <location>
        <begin position="113"/>
        <end position="132"/>
    </location>
</feature>
<proteinExistence type="predicted"/>
<evidence type="ECO:0000256" key="7">
    <source>
        <dbReference type="SAM" id="Phobius"/>
    </source>
</evidence>
<dbReference type="InterPro" id="IPR000008">
    <property type="entry name" value="C2_dom"/>
</dbReference>
<dbReference type="InterPro" id="IPR031468">
    <property type="entry name" value="SMP_LBD"/>
</dbReference>
<dbReference type="SMART" id="SM00239">
    <property type="entry name" value="C2"/>
    <property type="match status" value="1"/>
</dbReference>
<feature type="compositionally biased region" description="Basic and acidic residues" evidence="6">
    <location>
        <begin position="1024"/>
        <end position="1033"/>
    </location>
</feature>